<keyword evidence="8" id="KW-0282">Flagellum</keyword>
<keyword evidence="7" id="KW-1006">Bacterial flagellum protein export</keyword>
<keyword evidence="7" id="KW-0653">Protein transport</keyword>
<keyword evidence="5 7" id="KW-1133">Transmembrane helix</keyword>
<feature type="transmembrane region" description="Helical" evidence="7">
    <location>
        <begin position="189"/>
        <end position="211"/>
    </location>
</feature>
<keyword evidence="4 7" id="KW-0812">Transmembrane</keyword>
<dbReference type="Gene3D" id="3.40.30.60">
    <property type="entry name" value="FHIPEP family, domain 1"/>
    <property type="match status" value="1"/>
</dbReference>
<name>A0A1H7ZS46_9FIRM</name>
<feature type="transmembrane region" description="Helical" evidence="7">
    <location>
        <begin position="231"/>
        <end position="250"/>
    </location>
</feature>
<keyword evidence="6 7" id="KW-0472">Membrane</keyword>
<keyword evidence="8" id="KW-0966">Cell projection</keyword>
<dbReference type="Proteomes" id="UP000199158">
    <property type="component" value="Unassembled WGS sequence"/>
</dbReference>
<dbReference type="InterPro" id="IPR042194">
    <property type="entry name" value="FHIPEP_1"/>
</dbReference>
<evidence type="ECO:0000256" key="1">
    <source>
        <dbReference type="ARBA" id="ARBA00004651"/>
    </source>
</evidence>
<dbReference type="Gene3D" id="1.10.8.540">
    <property type="entry name" value="FHIPEP family, domain 3"/>
    <property type="match status" value="1"/>
</dbReference>
<comment type="subcellular location">
    <subcellularLocation>
        <location evidence="1 7">Cell membrane</location>
        <topology evidence="1 7">Multi-pass membrane protein</topology>
    </subcellularLocation>
</comment>
<evidence type="ECO:0000313" key="9">
    <source>
        <dbReference type="Proteomes" id="UP000199158"/>
    </source>
</evidence>
<feature type="transmembrane region" description="Helical" evidence="7">
    <location>
        <begin position="271"/>
        <end position="288"/>
    </location>
</feature>
<sequence>MKKYNFIVAVFVVMIIFLIIVPLPPFWLDLMFILNLTLSFVILITSMYIRESLEFSIFPSILLITTLFRLSLNISSTRLILLKNGNAGMVVKTFGEFVIQGNAVVGFIIFLIIVLVQFIVITKGSERVAEVAARFTLDAMPGKQMAIDADLNSGLIDEQQARERRLKIQREADFFGSMDGASKFVKGDAIMSIIVTFVNLIGGVIMGFINQVGSFREIMQIYTTATVGDGLISQLPALLISVATGMIVTRSASENNLNEEVAKQFLSQPKVLIMSGITIGALCLIPGFPKLQIITVSVGMVILGVILNRKGSPVVQAEEGLLPETEVTSEASYYKNIDNVYGLLAIEQVEMEFGYSLIPLVDESNGGSFIDRVVMFRKQLALEMGMVIPSVRLKDSGQLNPNQYCIKFKGEEVARGDILVDHYLALSPGEIAEEIEGIDTIEPAFNIPAKWISNDKKIKAELAGYTLIDPTSVIITHLSEVIKAHLHELLNRQEVNNLLANLRKTNETIVNDTIPDIITVGNLQKVLANLLREGVPIRDMETIVEILSDYGAQIKDTDMLTEYVRQSLKRAISHKFSEAGQMKVISLDAKIENMIMGAVKKMDSGSYLALDPQTIQNIVSATTTEINKIKDLVQIPTVLTSPIVRIYFKKLIDQFYPNIVVLSFSEIDNNIQIQALGNISLA</sequence>
<feature type="transmembrane region" description="Helical" evidence="7">
    <location>
        <begin position="30"/>
        <end position="49"/>
    </location>
</feature>
<dbReference type="InterPro" id="IPR025505">
    <property type="entry name" value="FHIPEP_CS"/>
</dbReference>
<dbReference type="AlphaFoldDB" id="A0A1H7ZS46"/>
<keyword evidence="8" id="KW-0969">Cilium</keyword>
<gene>
    <name evidence="7" type="primary">flhA</name>
    <name evidence="8" type="ORF">SAMN05216180_0869</name>
</gene>
<dbReference type="RefSeq" id="WP_092751997.1">
    <property type="nucleotide sequence ID" value="NZ_FOCG01000001.1"/>
</dbReference>
<dbReference type="InterPro" id="IPR006301">
    <property type="entry name" value="FlhA"/>
</dbReference>
<dbReference type="InterPro" id="IPR001712">
    <property type="entry name" value="T3SS_FHIPEP"/>
</dbReference>
<dbReference type="Gene3D" id="3.40.50.12790">
    <property type="entry name" value="FHIPEP family, domain 4"/>
    <property type="match status" value="1"/>
</dbReference>
<keyword evidence="7" id="KW-1005">Bacterial flagellum biogenesis</keyword>
<comment type="similarity">
    <text evidence="2 7">Belongs to the FHIPEP (flagella/HR/invasion proteins export pore) family.</text>
</comment>
<evidence type="ECO:0000256" key="2">
    <source>
        <dbReference type="ARBA" id="ARBA00008835"/>
    </source>
</evidence>
<dbReference type="OrthoDB" id="9759185at2"/>
<proteinExistence type="inferred from homology"/>
<dbReference type="InterPro" id="IPR042193">
    <property type="entry name" value="FHIPEP_3"/>
</dbReference>
<dbReference type="PRINTS" id="PR00949">
    <property type="entry name" value="TYPE3IMAPROT"/>
</dbReference>
<feature type="transmembrane region" description="Helical" evidence="7">
    <location>
        <begin position="61"/>
        <end position="81"/>
    </location>
</feature>
<dbReference type="GO" id="GO:0009306">
    <property type="term" value="P:protein secretion"/>
    <property type="evidence" value="ECO:0007669"/>
    <property type="project" value="InterPro"/>
</dbReference>
<evidence type="ECO:0000256" key="7">
    <source>
        <dbReference type="RuleBase" id="RU364093"/>
    </source>
</evidence>
<dbReference type="GO" id="GO:0044780">
    <property type="term" value="P:bacterial-type flagellum assembly"/>
    <property type="evidence" value="ECO:0007669"/>
    <property type="project" value="InterPro"/>
</dbReference>
<evidence type="ECO:0000256" key="4">
    <source>
        <dbReference type="ARBA" id="ARBA00022692"/>
    </source>
</evidence>
<dbReference type="PIRSF" id="PIRSF005419">
    <property type="entry name" value="FlhA"/>
    <property type="match status" value="1"/>
</dbReference>
<dbReference type="Pfam" id="PF00771">
    <property type="entry name" value="FHIPEP"/>
    <property type="match status" value="1"/>
</dbReference>
<keyword evidence="9" id="KW-1185">Reference proteome</keyword>
<dbReference type="InterPro" id="IPR042196">
    <property type="entry name" value="FHIPEP_4"/>
</dbReference>
<dbReference type="GO" id="GO:0005886">
    <property type="term" value="C:plasma membrane"/>
    <property type="evidence" value="ECO:0007669"/>
    <property type="project" value="UniProtKB-SubCell"/>
</dbReference>
<feature type="transmembrane region" description="Helical" evidence="7">
    <location>
        <begin position="7"/>
        <end position="24"/>
    </location>
</feature>
<dbReference type="EMBL" id="FOCG01000001">
    <property type="protein sequence ID" value="SEM61462.1"/>
    <property type="molecule type" value="Genomic_DNA"/>
</dbReference>
<dbReference type="STRING" id="474960.SAMN05216180_0869"/>
<evidence type="ECO:0000313" key="8">
    <source>
        <dbReference type="EMBL" id="SEM61462.1"/>
    </source>
</evidence>
<protein>
    <recommendedName>
        <fullName evidence="7">Flagellar biosynthesis protein FlhA</fullName>
    </recommendedName>
</protein>
<comment type="function">
    <text evidence="7">Required for formation of the rod structure of the flagellar apparatus. Together with FliI and FliH, may constitute the export apparatus of flagellin.</text>
</comment>
<reference evidence="8 9" key="1">
    <citation type="submission" date="2016-10" db="EMBL/GenBank/DDBJ databases">
        <authorList>
            <person name="de Groot N.N."/>
        </authorList>
    </citation>
    <scope>NUCLEOTIDE SEQUENCE [LARGE SCALE GENOMIC DNA]</scope>
    <source>
        <strain evidence="8 9">CGMCC 1.5070</strain>
    </source>
</reference>
<dbReference type="NCBIfam" id="TIGR01398">
    <property type="entry name" value="FlhA"/>
    <property type="match status" value="1"/>
</dbReference>
<evidence type="ECO:0000256" key="5">
    <source>
        <dbReference type="ARBA" id="ARBA00022989"/>
    </source>
</evidence>
<accession>A0A1H7ZS46</accession>
<evidence type="ECO:0000256" key="3">
    <source>
        <dbReference type="ARBA" id="ARBA00022475"/>
    </source>
</evidence>
<dbReference type="PROSITE" id="PS00994">
    <property type="entry name" value="FHIPEP"/>
    <property type="match status" value="1"/>
</dbReference>
<organism evidence="8 9">
    <name type="scientific">Hydrogenoanaerobacterium saccharovorans</name>
    <dbReference type="NCBI Taxonomy" id="474960"/>
    <lineage>
        <taxon>Bacteria</taxon>
        <taxon>Bacillati</taxon>
        <taxon>Bacillota</taxon>
        <taxon>Clostridia</taxon>
        <taxon>Eubacteriales</taxon>
        <taxon>Oscillospiraceae</taxon>
        <taxon>Hydrogenoanaerobacterium</taxon>
    </lineage>
</organism>
<feature type="transmembrane region" description="Helical" evidence="7">
    <location>
        <begin position="101"/>
        <end position="121"/>
    </location>
</feature>
<dbReference type="PANTHER" id="PTHR30161">
    <property type="entry name" value="FLAGELLAR EXPORT PROTEIN, MEMBRANE FLHA SUBUNIT-RELATED"/>
    <property type="match status" value="1"/>
</dbReference>
<dbReference type="PANTHER" id="PTHR30161:SF1">
    <property type="entry name" value="FLAGELLAR BIOSYNTHESIS PROTEIN FLHA-RELATED"/>
    <property type="match status" value="1"/>
</dbReference>
<keyword evidence="7" id="KW-0813">Transport</keyword>
<evidence type="ECO:0000256" key="6">
    <source>
        <dbReference type="ARBA" id="ARBA00023136"/>
    </source>
</evidence>
<keyword evidence="3 7" id="KW-1003">Cell membrane</keyword>